<organism evidence="2 3">
    <name type="scientific">Scleroderma citrinum Foug A</name>
    <dbReference type="NCBI Taxonomy" id="1036808"/>
    <lineage>
        <taxon>Eukaryota</taxon>
        <taxon>Fungi</taxon>
        <taxon>Dikarya</taxon>
        <taxon>Basidiomycota</taxon>
        <taxon>Agaricomycotina</taxon>
        <taxon>Agaricomycetes</taxon>
        <taxon>Agaricomycetidae</taxon>
        <taxon>Boletales</taxon>
        <taxon>Sclerodermatineae</taxon>
        <taxon>Sclerodermataceae</taxon>
        <taxon>Scleroderma</taxon>
    </lineage>
</organism>
<dbReference type="EMBL" id="KN822116">
    <property type="protein sequence ID" value="KIM56484.1"/>
    <property type="molecule type" value="Genomic_DNA"/>
</dbReference>
<dbReference type="InParanoid" id="A0A0C3DJG8"/>
<reference evidence="2 3" key="1">
    <citation type="submission" date="2014-04" db="EMBL/GenBank/DDBJ databases">
        <authorList>
            <consortium name="DOE Joint Genome Institute"/>
            <person name="Kuo A."/>
            <person name="Kohler A."/>
            <person name="Nagy L.G."/>
            <person name="Floudas D."/>
            <person name="Copeland A."/>
            <person name="Barry K.W."/>
            <person name="Cichocki N."/>
            <person name="Veneault-Fourrey C."/>
            <person name="LaButti K."/>
            <person name="Lindquist E.A."/>
            <person name="Lipzen A."/>
            <person name="Lundell T."/>
            <person name="Morin E."/>
            <person name="Murat C."/>
            <person name="Sun H."/>
            <person name="Tunlid A."/>
            <person name="Henrissat B."/>
            <person name="Grigoriev I.V."/>
            <person name="Hibbett D.S."/>
            <person name="Martin F."/>
            <person name="Nordberg H.P."/>
            <person name="Cantor M.N."/>
            <person name="Hua S.X."/>
        </authorList>
    </citation>
    <scope>NUCLEOTIDE SEQUENCE [LARGE SCALE GENOMIC DNA]</scope>
    <source>
        <strain evidence="2 3">Foug A</strain>
    </source>
</reference>
<evidence type="ECO:0008006" key="4">
    <source>
        <dbReference type="Google" id="ProtNLM"/>
    </source>
</evidence>
<keyword evidence="3" id="KW-1185">Reference proteome</keyword>
<dbReference type="HOGENOM" id="CLU_163537_0_0_1"/>
<proteinExistence type="predicted"/>
<feature type="compositionally biased region" description="Polar residues" evidence="1">
    <location>
        <begin position="11"/>
        <end position="28"/>
    </location>
</feature>
<evidence type="ECO:0000256" key="1">
    <source>
        <dbReference type="SAM" id="MobiDB-lite"/>
    </source>
</evidence>
<dbReference type="AlphaFoldDB" id="A0A0C3DJG8"/>
<sequence>MPDGMDGLQQVPLSTDNSQPTAASNVPQAPQTWQEAMMHLLHGFGTWAHTTNQSQEAISTTMQALTAQIAMLSMQTPVVMWSTAMTMTPTALPGSVHVKEPCQFTGKALDVEAFLNEITNNLYLRRQQITTNYEQSLFLSLYLVDGNPKSWYQAI</sequence>
<evidence type="ECO:0000313" key="3">
    <source>
        <dbReference type="Proteomes" id="UP000053989"/>
    </source>
</evidence>
<protein>
    <recommendedName>
        <fullName evidence="4">Retrotransposon gag domain-containing protein</fullName>
    </recommendedName>
</protein>
<reference evidence="3" key="2">
    <citation type="submission" date="2015-01" db="EMBL/GenBank/DDBJ databases">
        <title>Evolutionary Origins and Diversification of the Mycorrhizal Mutualists.</title>
        <authorList>
            <consortium name="DOE Joint Genome Institute"/>
            <consortium name="Mycorrhizal Genomics Consortium"/>
            <person name="Kohler A."/>
            <person name="Kuo A."/>
            <person name="Nagy L.G."/>
            <person name="Floudas D."/>
            <person name="Copeland A."/>
            <person name="Barry K.W."/>
            <person name="Cichocki N."/>
            <person name="Veneault-Fourrey C."/>
            <person name="LaButti K."/>
            <person name="Lindquist E.A."/>
            <person name="Lipzen A."/>
            <person name="Lundell T."/>
            <person name="Morin E."/>
            <person name="Murat C."/>
            <person name="Riley R."/>
            <person name="Ohm R."/>
            <person name="Sun H."/>
            <person name="Tunlid A."/>
            <person name="Henrissat B."/>
            <person name="Grigoriev I.V."/>
            <person name="Hibbett D.S."/>
            <person name="Martin F."/>
        </authorList>
    </citation>
    <scope>NUCLEOTIDE SEQUENCE [LARGE SCALE GENOMIC DNA]</scope>
    <source>
        <strain evidence="3">Foug A</strain>
    </source>
</reference>
<feature type="region of interest" description="Disordered" evidence="1">
    <location>
        <begin position="1"/>
        <end position="28"/>
    </location>
</feature>
<dbReference type="OrthoDB" id="2673402at2759"/>
<dbReference type="Proteomes" id="UP000053989">
    <property type="component" value="Unassembled WGS sequence"/>
</dbReference>
<gene>
    <name evidence="2" type="ORF">SCLCIDRAFT_29615</name>
</gene>
<evidence type="ECO:0000313" key="2">
    <source>
        <dbReference type="EMBL" id="KIM56484.1"/>
    </source>
</evidence>
<accession>A0A0C3DJG8</accession>
<name>A0A0C3DJG8_9AGAM</name>